<accession>A0A557SZ51</accession>
<comment type="caution">
    <text evidence="1">The sequence shown here is derived from an EMBL/GenBank/DDBJ whole genome shotgun (WGS) entry which is preliminary data.</text>
</comment>
<organism evidence="1 2">
    <name type="scientific">Candidatus Nitrosocosmicus arcticus</name>
    <dbReference type="NCBI Taxonomy" id="2035267"/>
    <lineage>
        <taxon>Archaea</taxon>
        <taxon>Nitrososphaerota</taxon>
        <taxon>Nitrososphaeria</taxon>
        <taxon>Nitrososphaerales</taxon>
        <taxon>Nitrososphaeraceae</taxon>
        <taxon>Candidatus Nitrosocosmicus</taxon>
    </lineage>
</organism>
<evidence type="ECO:0000313" key="1">
    <source>
        <dbReference type="EMBL" id="TVP41888.1"/>
    </source>
</evidence>
<name>A0A557SZ51_9ARCH</name>
<dbReference type="Proteomes" id="UP000315289">
    <property type="component" value="Unassembled WGS sequence"/>
</dbReference>
<gene>
    <name evidence="1" type="ORF">NARC_10294</name>
</gene>
<sequence>MKIHVFTNTLILNQERESKIGQIIKKEYFLIKYLGSFKDCSFYSFMADLITNVILFIN</sequence>
<evidence type="ECO:0000313" key="2">
    <source>
        <dbReference type="Proteomes" id="UP000315289"/>
    </source>
</evidence>
<reference evidence="1 2" key="1">
    <citation type="journal article" date="2019" name="Front. Microbiol.">
        <title>Ammonia Oxidation by the Arctic Terrestrial Thaumarchaeote Candidatus Nitrosocosmicus arcticus Is Stimulated by Increasing Temperatures.</title>
        <authorList>
            <person name="Alves R.J.E."/>
            <person name="Kerou M."/>
            <person name="Zappe A."/>
            <person name="Bittner R."/>
            <person name="Abby S.S."/>
            <person name="Schmidt H.A."/>
            <person name="Pfeifer K."/>
            <person name="Schleper C."/>
        </authorList>
    </citation>
    <scope>NUCLEOTIDE SEQUENCE [LARGE SCALE GENOMIC DNA]</scope>
    <source>
        <strain evidence="1 2">Kfb</strain>
    </source>
</reference>
<keyword evidence="2" id="KW-1185">Reference proteome</keyword>
<dbReference type="AlphaFoldDB" id="A0A557SZ51"/>
<proteinExistence type="predicted"/>
<protein>
    <submittedName>
        <fullName evidence="1">Uncharacterized protein</fullName>
    </submittedName>
</protein>
<dbReference type="EMBL" id="VOAH01000001">
    <property type="protein sequence ID" value="TVP41888.1"/>
    <property type="molecule type" value="Genomic_DNA"/>
</dbReference>